<dbReference type="InterPro" id="IPR000198">
    <property type="entry name" value="RhoGAP_dom"/>
</dbReference>
<dbReference type="EMBL" id="QKKF02001097">
    <property type="protein sequence ID" value="RZF48708.1"/>
    <property type="molecule type" value="Genomic_DNA"/>
</dbReference>
<name>A0A482XT93_LAOST</name>
<evidence type="ECO:0000313" key="6">
    <source>
        <dbReference type="Proteomes" id="UP000291343"/>
    </source>
</evidence>
<dbReference type="PROSITE" id="PS50238">
    <property type="entry name" value="RHOGAP"/>
    <property type="match status" value="1"/>
</dbReference>
<dbReference type="Gene3D" id="1.10.555.10">
    <property type="entry name" value="Rho GTPase activation protein"/>
    <property type="match status" value="1"/>
</dbReference>
<dbReference type="GO" id="GO:0031267">
    <property type="term" value="F:small GTPase binding"/>
    <property type="evidence" value="ECO:0007669"/>
    <property type="project" value="InterPro"/>
</dbReference>
<feature type="compositionally biased region" description="Pro residues" evidence="3">
    <location>
        <begin position="462"/>
        <end position="474"/>
    </location>
</feature>
<comment type="caution">
    <text evidence="5">The sequence shown here is derived from an EMBL/GenBank/DDBJ whole genome shotgun (WGS) entry which is preliminary data.</text>
</comment>
<feature type="compositionally biased region" description="Basic and acidic residues" evidence="3">
    <location>
        <begin position="20"/>
        <end position="59"/>
    </location>
</feature>
<dbReference type="InterPro" id="IPR008936">
    <property type="entry name" value="Rho_GTPase_activation_prot"/>
</dbReference>
<feature type="coiled-coil region" evidence="2">
    <location>
        <begin position="523"/>
        <end position="550"/>
    </location>
</feature>
<organism evidence="5 6">
    <name type="scientific">Laodelphax striatellus</name>
    <name type="common">Small brown planthopper</name>
    <name type="synonym">Delphax striatella</name>
    <dbReference type="NCBI Taxonomy" id="195883"/>
    <lineage>
        <taxon>Eukaryota</taxon>
        <taxon>Metazoa</taxon>
        <taxon>Ecdysozoa</taxon>
        <taxon>Arthropoda</taxon>
        <taxon>Hexapoda</taxon>
        <taxon>Insecta</taxon>
        <taxon>Pterygota</taxon>
        <taxon>Neoptera</taxon>
        <taxon>Paraneoptera</taxon>
        <taxon>Hemiptera</taxon>
        <taxon>Auchenorrhyncha</taxon>
        <taxon>Fulgoroidea</taxon>
        <taxon>Delphacidae</taxon>
        <taxon>Criomorphinae</taxon>
        <taxon>Laodelphax</taxon>
    </lineage>
</organism>
<dbReference type="Gene3D" id="1.20.58.90">
    <property type="match status" value="1"/>
</dbReference>
<dbReference type="InterPro" id="IPR039767">
    <property type="entry name" value="RALBP1"/>
</dbReference>
<feature type="domain" description="Rho-GAP" evidence="4">
    <location>
        <begin position="141"/>
        <end position="337"/>
    </location>
</feature>
<feature type="region of interest" description="Disordered" evidence="3">
    <location>
        <begin position="395"/>
        <end position="475"/>
    </location>
</feature>
<proteinExistence type="predicted"/>
<protein>
    <recommendedName>
        <fullName evidence="4">Rho-GAP domain-containing protein</fullName>
    </recommendedName>
</protein>
<dbReference type="OrthoDB" id="10033734at2759"/>
<evidence type="ECO:0000256" key="1">
    <source>
        <dbReference type="ARBA" id="ARBA00022468"/>
    </source>
</evidence>
<dbReference type="FunCoup" id="A0A482XT93">
    <property type="interactions" value="67"/>
</dbReference>
<evidence type="ECO:0000256" key="2">
    <source>
        <dbReference type="SAM" id="Coils"/>
    </source>
</evidence>
<dbReference type="PANTHER" id="PTHR12783">
    <property type="entry name" value="RALA BINDING PROTEIN 1 RALBP1"/>
    <property type="match status" value="1"/>
</dbReference>
<feature type="region of interest" description="Disordered" evidence="3">
    <location>
        <begin position="1"/>
        <end position="110"/>
    </location>
</feature>
<evidence type="ECO:0000313" key="5">
    <source>
        <dbReference type="EMBL" id="RZF48708.1"/>
    </source>
</evidence>
<dbReference type="SMR" id="A0A482XT93"/>
<dbReference type="PANTHER" id="PTHR12783:SF5">
    <property type="entry name" value="RALA-BINDING PROTEIN 1"/>
    <property type="match status" value="1"/>
</dbReference>
<dbReference type="AlphaFoldDB" id="A0A482XT93"/>
<dbReference type="Pfam" id="PF20924">
    <property type="entry name" value="RLIP76_Ral-bd"/>
    <property type="match status" value="1"/>
</dbReference>
<dbReference type="InterPro" id="IPR049041">
    <property type="entry name" value="RalBP1-like_Ral-bd"/>
</dbReference>
<evidence type="ECO:0000259" key="4">
    <source>
        <dbReference type="PROSITE" id="PS50238"/>
    </source>
</evidence>
<reference evidence="5 6" key="1">
    <citation type="journal article" date="2017" name="Gigascience">
        <title>Genome sequence of the small brown planthopper, Laodelphax striatellus.</title>
        <authorList>
            <person name="Zhu J."/>
            <person name="Jiang F."/>
            <person name="Wang X."/>
            <person name="Yang P."/>
            <person name="Bao Y."/>
            <person name="Zhao W."/>
            <person name="Wang W."/>
            <person name="Lu H."/>
            <person name="Wang Q."/>
            <person name="Cui N."/>
            <person name="Li J."/>
            <person name="Chen X."/>
            <person name="Luo L."/>
            <person name="Yu J."/>
            <person name="Kang L."/>
            <person name="Cui F."/>
        </authorList>
    </citation>
    <scope>NUCLEOTIDE SEQUENCE [LARGE SCALE GENOMIC DNA]</scope>
    <source>
        <strain evidence="5">Lst14</strain>
    </source>
</reference>
<keyword evidence="2" id="KW-0175">Coiled coil</keyword>
<feature type="compositionally biased region" description="Polar residues" evidence="3">
    <location>
        <begin position="412"/>
        <end position="432"/>
    </location>
</feature>
<dbReference type="STRING" id="195883.A0A482XT93"/>
<dbReference type="GO" id="GO:0005096">
    <property type="term" value="F:GTPase activator activity"/>
    <property type="evidence" value="ECO:0007669"/>
    <property type="project" value="UniProtKB-KW"/>
</dbReference>
<dbReference type="SUPFAM" id="SSF48350">
    <property type="entry name" value="GTPase activation domain, GAP"/>
    <property type="match status" value="1"/>
</dbReference>
<feature type="compositionally biased region" description="Polar residues" evidence="3">
    <location>
        <begin position="448"/>
        <end position="458"/>
    </location>
</feature>
<accession>A0A482XT93</accession>
<dbReference type="Pfam" id="PF00620">
    <property type="entry name" value="RhoGAP"/>
    <property type="match status" value="1"/>
</dbReference>
<keyword evidence="6" id="KW-1185">Reference proteome</keyword>
<dbReference type="InParanoid" id="A0A482XT93"/>
<dbReference type="Proteomes" id="UP000291343">
    <property type="component" value="Unassembled WGS sequence"/>
</dbReference>
<dbReference type="SMART" id="SM00324">
    <property type="entry name" value="RhoGAP"/>
    <property type="match status" value="1"/>
</dbReference>
<gene>
    <name evidence="5" type="ORF">LSTR_LSTR011338</name>
</gene>
<sequence length="632" mass="69980">MEFESPDVEKDFPGLYASESGKKSNESDFSDEAHERVSKKDLLIGKRKDKKDSKKDRGSPSKAKKSKPFKFPSKKEKREKSREKDSKEKDSDKDKDKKKDSDKEKDKKKELKTKLKLKERKKLKHGEESLDIAEEQPIFGVALPLALERNRCHDGVEIPVVIRDCINHIQETGLCVEGLYKVSGIKSKVQHLRRLYNQREAVCLSDYDIPVCTSLLKLFMRDLPEPILTNKLVARFEEAASLKDMAAREAELKALVQNLPACNRELLGWIMKHLSEVAVHEKQNKMNIQNLSLTLSQPLQMSQKAISALVQHCDAVFPDIKLTKYIAPLTSGSPGLPESAEAIAEELKKQESLLGQIHSEMNAGFVTKEREELLWEVQRMITQLKRKLRLLEKGLESSQKSVGDETDAVLPTNDSGKSASSVLPTTTTNGSKSAAGLPTKEEEPALNTAVQTPVSSPTVGEPAPPLNPAPPPPAATKHVVEAIIENSDSVCSAQDGGAVLNKDSSTDQTSSSSVDELALCLETEELLILVNQLQSQIANEKAKVANLRAEILSYGGNPDYCHFLIENCSRDFDASMCTDNPEAEDGALLKQVVAETQVLQLQKKNLTQTIIEEQANCINLKIQMKLLQIASS</sequence>
<evidence type="ECO:0000256" key="3">
    <source>
        <dbReference type="SAM" id="MobiDB-lite"/>
    </source>
</evidence>
<keyword evidence="1" id="KW-0343">GTPase activation</keyword>
<dbReference type="GO" id="GO:0007264">
    <property type="term" value="P:small GTPase-mediated signal transduction"/>
    <property type="evidence" value="ECO:0007669"/>
    <property type="project" value="InterPro"/>
</dbReference>
<feature type="compositionally biased region" description="Basic and acidic residues" evidence="3">
    <location>
        <begin position="73"/>
        <end position="110"/>
    </location>
</feature>